<keyword evidence="3" id="KW-1185">Reference proteome</keyword>
<evidence type="ECO:0000313" key="2">
    <source>
        <dbReference type="EMBL" id="NMH90777.1"/>
    </source>
</evidence>
<comment type="caution">
    <text evidence="2">The sequence shown here is derived from an EMBL/GenBank/DDBJ whole genome shotgun (WGS) entry which is preliminary data.</text>
</comment>
<organism evidence="2 3">
    <name type="scientific">Pseudonocardia bannensis</name>
    <dbReference type="NCBI Taxonomy" id="630973"/>
    <lineage>
        <taxon>Bacteria</taxon>
        <taxon>Bacillati</taxon>
        <taxon>Actinomycetota</taxon>
        <taxon>Actinomycetes</taxon>
        <taxon>Pseudonocardiales</taxon>
        <taxon>Pseudonocardiaceae</taxon>
        <taxon>Pseudonocardia</taxon>
    </lineage>
</organism>
<protein>
    <submittedName>
        <fullName evidence="2">ABC transporter permease</fullName>
    </submittedName>
</protein>
<keyword evidence="1" id="KW-0812">Transmembrane</keyword>
<dbReference type="AlphaFoldDB" id="A0A848DDY6"/>
<dbReference type="Proteomes" id="UP000586918">
    <property type="component" value="Unassembled WGS sequence"/>
</dbReference>
<keyword evidence="1" id="KW-0472">Membrane</keyword>
<feature type="transmembrane region" description="Helical" evidence="1">
    <location>
        <begin position="230"/>
        <end position="254"/>
    </location>
</feature>
<feature type="transmembrane region" description="Helical" evidence="1">
    <location>
        <begin position="44"/>
        <end position="62"/>
    </location>
</feature>
<feature type="transmembrane region" description="Helical" evidence="1">
    <location>
        <begin position="74"/>
        <end position="96"/>
    </location>
</feature>
<dbReference type="RefSeq" id="WP_169410268.1">
    <property type="nucleotide sequence ID" value="NZ_JAAXKZ010000008.1"/>
</dbReference>
<accession>A0A848DDY6</accession>
<gene>
    <name evidence="2" type="ORF">HF519_04100</name>
</gene>
<evidence type="ECO:0000313" key="3">
    <source>
        <dbReference type="Proteomes" id="UP000586918"/>
    </source>
</evidence>
<evidence type="ECO:0000256" key="1">
    <source>
        <dbReference type="SAM" id="Phobius"/>
    </source>
</evidence>
<reference evidence="2 3" key="1">
    <citation type="submission" date="2020-04" db="EMBL/GenBank/DDBJ databases">
        <authorList>
            <person name="Klaysubun C."/>
            <person name="Duangmal K."/>
            <person name="Lipun K."/>
        </authorList>
    </citation>
    <scope>NUCLEOTIDE SEQUENCE [LARGE SCALE GENOMIC DNA]</scope>
    <source>
        <strain evidence="2 3">DSM 45300</strain>
    </source>
</reference>
<dbReference type="EMBL" id="JAAXKZ010000008">
    <property type="protein sequence ID" value="NMH90777.1"/>
    <property type="molecule type" value="Genomic_DNA"/>
</dbReference>
<feature type="transmembrane region" description="Helical" evidence="1">
    <location>
        <begin position="117"/>
        <end position="142"/>
    </location>
</feature>
<sequence>MTTTGHPSAEATSRDHAVAGRPTSLARLVAIELRKTVDTRAGRWLLLLVVGAAVAALVYRLVNAADEPADFSRFFGTALTGVQLLLPVVGVLAMTAEWTQRTALATFTLVPRRGRVIAAKFLAAVGLSAGVVLVVAGIAAVATLAGGLATGHGAVWTEVGRTLGGGVVSVACNVVMGAAFGALLQQTAAALVLYFVAPVIWAAAAPVLLGDAARWLDVFGAFTAISRFDLTGVVAPTLVALAVWVGLPLAAGVVRSLRREVA</sequence>
<feature type="transmembrane region" description="Helical" evidence="1">
    <location>
        <begin position="191"/>
        <end position="210"/>
    </location>
</feature>
<name>A0A848DDY6_9PSEU</name>
<keyword evidence="1" id="KW-1133">Transmembrane helix</keyword>
<proteinExistence type="predicted"/>
<feature type="transmembrane region" description="Helical" evidence="1">
    <location>
        <begin position="162"/>
        <end position="184"/>
    </location>
</feature>